<evidence type="ECO:0000313" key="1">
    <source>
        <dbReference type="EMBL" id="GAG09221.1"/>
    </source>
</evidence>
<name>X0W9A5_9ZZZZ</name>
<gene>
    <name evidence="1" type="ORF">S01H1_35126</name>
</gene>
<proteinExistence type="predicted"/>
<sequence>MSYTQRGPTSLSLMTPNEVVLAIIGYVEGVSLLWGIDPVGVDWDNLAGILVKVFQGGFRGREW</sequence>
<dbReference type="EMBL" id="BARS01021927">
    <property type="protein sequence ID" value="GAG09221.1"/>
    <property type="molecule type" value="Genomic_DNA"/>
</dbReference>
<comment type="caution">
    <text evidence="1">The sequence shown here is derived from an EMBL/GenBank/DDBJ whole genome shotgun (WGS) entry which is preliminary data.</text>
</comment>
<protein>
    <submittedName>
        <fullName evidence="1">Uncharacterized protein</fullName>
    </submittedName>
</protein>
<accession>X0W9A5</accession>
<reference evidence="1" key="1">
    <citation type="journal article" date="2014" name="Front. Microbiol.">
        <title>High frequency of phylogenetically diverse reductive dehalogenase-homologous genes in deep subseafloor sedimentary metagenomes.</title>
        <authorList>
            <person name="Kawai M."/>
            <person name="Futagami T."/>
            <person name="Toyoda A."/>
            <person name="Takaki Y."/>
            <person name="Nishi S."/>
            <person name="Hori S."/>
            <person name="Arai W."/>
            <person name="Tsubouchi T."/>
            <person name="Morono Y."/>
            <person name="Uchiyama I."/>
            <person name="Ito T."/>
            <person name="Fujiyama A."/>
            <person name="Inagaki F."/>
            <person name="Takami H."/>
        </authorList>
    </citation>
    <scope>NUCLEOTIDE SEQUENCE</scope>
    <source>
        <strain evidence="1">Expedition CK06-06</strain>
    </source>
</reference>
<organism evidence="1">
    <name type="scientific">marine sediment metagenome</name>
    <dbReference type="NCBI Taxonomy" id="412755"/>
    <lineage>
        <taxon>unclassified sequences</taxon>
        <taxon>metagenomes</taxon>
        <taxon>ecological metagenomes</taxon>
    </lineage>
</organism>
<dbReference type="AlphaFoldDB" id="X0W9A5"/>